<sequence length="170" mass="17828">MAAEQLDLNARVERLESLAVRGLATFAALLLLAGSVLPYTEISDQNSTMTTTTIASMGVQAFIEPGDDVAFSVLFGGAYLVLAIVSLLSIIALISITRRGLGLGMTRFVTTMMVLLVLGALGAWLMMSIGLSKGEWTLEPGLPVFSVGVLLAATAGLAPALRRLWSESLG</sequence>
<accession>A0A2T1A371</accession>
<evidence type="ECO:0000313" key="2">
    <source>
        <dbReference type="EMBL" id="PRZ43036.1"/>
    </source>
</evidence>
<dbReference type="EMBL" id="PVUE01000003">
    <property type="protein sequence ID" value="PRZ43036.1"/>
    <property type="molecule type" value="Genomic_DNA"/>
</dbReference>
<evidence type="ECO:0000256" key="1">
    <source>
        <dbReference type="SAM" id="Phobius"/>
    </source>
</evidence>
<dbReference type="RefSeq" id="WP_106348018.1">
    <property type="nucleotide sequence ID" value="NZ_PVUE01000003.1"/>
</dbReference>
<keyword evidence="1" id="KW-0472">Membrane</keyword>
<dbReference type="AlphaFoldDB" id="A0A2T1A371"/>
<comment type="caution">
    <text evidence="2">The sequence shown here is derived from an EMBL/GenBank/DDBJ whole genome shotgun (WGS) entry which is preliminary data.</text>
</comment>
<feature type="transmembrane region" description="Helical" evidence="1">
    <location>
        <begin position="141"/>
        <end position="161"/>
    </location>
</feature>
<dbReference type="Proteomes" id="UP000237752">
    <property type="component" value="Unassembled WGS sequence"/>
</dbReference>
<evidence type="ECO:0000313" key="3">
    <source>
        <dbReference type="Proteomes" id="UP000237752"/>
    </source>
</evidence>
<gene>
    <name evidence="2" type="ORF">CLV47_10392</name>
</gene>
<feature type="transmembrane region" description="Helical" evidence="1">
    <location>
        <begin position="108"/>
        <end position="129"/>
    </location>
</feature>
<keyword evidence="1" id="KW-0812">Transmembrane</keyword>
<protein>
    <submittedName>
        <fullName evidence="2">Uncharacterized protein</fullName>
    </submittedName>
</protein>
<reference evidence="2 3" key="1">
    <citation type="submission" date="2018-03" db="EMBL/GenBank/DDBJ databases">
        <title>Genomic Encyclopedia of Archaeal and Bacterial Type Strains, Phase II (KMG-II): from individual species to whole genera.</title>
        <authorList>
            <person name="Goeker M."/>
        </authorList>
    </citation>
    <scope>NUCLEOTIDE SEQUENCE [LARGE SCALE GENOMIC DNA]</scope>
    <source>
        <strain evidence="2 3">DSM 100065</strain>
    </source>
</reference>
<keyword evidence="1" id="KW-1133">Transmembrane helix</keyword>
<feature type="transmembrane region" description="Helical" evidence="1">
    <location>
        <begin position="18"/>
        <end position="39"/>
    </location>
</feature>
<organism evidence="2 3">
    <name type="scientific">Antricoccus suffuscus</name>
    <dbReference type="NCBI Taxonomy" id="1629062"/>
    <lineage>
        <taxon>Bacteria</taxon>
        <taxon>Bacillati</taxon>
        <taxon>Actinomycetota</taxon>
        <taxon>Actinomycetes</taxon>
        <taxon>Geodermatophilales</taxon>
        <taxon>Antricoccaceae</taxon>
        <taxon>Antricoccus</taxon>
    </lineage>
</organism>
<name>A0A2T1A371_9ACTN</name>
<keyword evidence="3" id="KW-1185">Reference proteome</keyword>
<feature type="transmembrane region" description="Helical" evidence="1">
    <location>
        <begin position="69"/>
        <end position="96"/>
    </location>
</feature>
<proteinExistence type="predicted"/>